<keyword evidence="4 7" id="KW-1133">Transmembrane helix</keyword>
<keyword evidence="6" id="KW-0325">Glycoprotein</keyword>
<evidence type="ECO:0000256" key="1">
    <source>
        <dbReference type="ARBA" id="ARBA00004141"/>
    </source>
</evidence>
<keyword evidence="8" id="KW-0732">Signal</keyword>
<dbReference type="AlphaFoldDB" id="A0A9P0G529"/>
<sequence length="489" mass="55413">MAILGAQIVITLVMVSVIQKLAPHFSFARWLLCSNNLVRFLYPTNDELRAAAGIPKDKPKTKKGKDGENGKIVLDTFKIPRNIDIQLEFSKVTPQDVVHLRYYTEYQWLVDFALYTAVVYIITEIYTYFFPLQGEVNLSILWCLLFHSFALKTLFSITTEYFRGSESIGERSTVIVSAFAFLLISMMILIIDESKLDSGLETAYSSFNSSASVFLENQGLPSDGPASKIILKFVIAVWCALIGAFFVFPGLRAAQMHCDALRFYDDRHLIQLLLNLSFVLPGLLLLFWVKPLSSDYLSKRVFSGMTEPLIRLESFESIRLIVVVGVIFHRIMIMPLFLQAYLNLAHRKVEDQKKEVGKMTNIEFQKKIAAVFYYLVVVALQYLIPLLMCLYFAFMYKTLGDYSWLGTHSLNATEHLTPPASPAASQSEDGDSILQSAHQFSLALNSLKDVLTAEVHRGLFGFATWWSIFALFTSSCLGLIYQSYFVKGY</sequence>
<feature type="chain" id="PRO_5040513563" description="Transmembrane protein 161B" evidence="8">
    <location>
        <begin position="21"/>
        <end position="489"/>
    </location>
</feature>
<evidence type="ECO:0000256" key="6">
    <source>
        <dbReference type="ARBA" id="ARBA00023180"/>
    </source>
</evidence>
<evidence type="ECO:0000256" key="8">
    <source>
        <dbReference type="SAM" id="SignalP"/>
    </source>
</evidence>
<feature type="transmembrane region" description="Helical" evidence="7">
    <location>
        <begin position="229"/>
        <end position="248"/>
    </location>
</feature>
<accession>A0A9P0G529</accession>
<dbReference type="Pfam" id="PF10268">
    <property type="entry name" value="Tmemb_161AB"/>
    <property type="match status" value="1"/>
</dbReference>
<evidence type="ECO:0000256" key="5">
    <source>
        <dbReference type="ARBA" id="ARBA00023136"/>
    </source>
</evidence>
<dbReference type="InterPro" id="IPR019395">
    <property type="entry name" value="Transmembrane_161A/B"/>
</dbReference>
<feature type="transmembrane region" description="Helical" evidence="7">
    <location>
        <begin position="136"/>
        <end position="162"/>
    </location>
</feature>
<evidence type="ECO:0000256" key="4">
    <source>
        <dbReference type="ARBA" id="ARBA00022989"/>
    </source>
</evidence>
<keyword evidence="5 7" id="KW-0472">Membrane</keyword>
<feature type="transmembrane region" description="Helical" evidence="7">
    <location>
        <begin position="318"/>
        <end position="338"/>
    </location>
</feature>
<reference evidence="9" key="1">
    <citation type="submission" date="2021-12" db="EMBL/GenBank/DDBJ databases">
        <authorList>
            <person name="King R."/>
        </authorList>
    </citation>
    <scope>NUCLEOTIDE SEQUENCE</scope>
</reference>
<feature type="transmembrane region" description="Helical" evidence="7">
    <location>
        <begin position="459"/>
        <end position="481"/>
    </location>
</feature>
<name>A0A9P0G529_BEMTA</name>
<evidence type="ECO:0000256" key="2">
    <source>
        <dbReference type="ARBA" id="ARBA00009706"/>
    </source>
</evidence>
<feature type="transmembrane region" description="Helical" evidence="7">
    <location>
        <begin position="108"/>
        <end position="130"/>
    </location>
</feature>
<dbReference type="PANTHER" id="PTHR13624">
    <property type="entry name" value="RE42071P"/>
    <property type="match status" value="1"/>
</dbReference>
<organism evidence="9 10">
    <name type="scientific">Bemisia tabaci</name>
    <name type="common">Sweetpotato whitefly</name>
    <name type="synonym">Aleurodes tabaci</name>
    <dbReference type="NCBI Taxonomy" id="7038"/>
    <lineage>
        <taxon>Eukaryota</taxon>
        <taxon>Metazoa</taxon>
        <taxon>Ecdysozoa</taxon>
        <taxon>Arthropoda</taxon>
        <taxon>Hexapoda</taxon>
        <taxon>Insecta</taxon>
        <taxon>Pterygota</taxon>
        <taxon>Neoptera</taxon>
        <taxon>Paraneoptera</taxon>
        <taxon>Hemiptera</taxon>
        <taxon>Sternorrhyncha</taxon>
        <taxon>Aleyrodoidea</taxon>
        <taxon>Aleyrodidae</taxon>
        <taxon>Aleyrodinae</taxon>
        <taxon>Bemisia</taxon>
    </lineage>
</organism>
<dbReference type="PANTHER" id="PTHR13624:SF6">
    <property type="entry name" value="EMEI"/>
    <property type="match status" value="1"/>
</dbReference>
<gene>
    <name evidence="9" type="ORF">BEMITA_LOCUS7129</name>
</gene>
<comment type="subcellular location">
    <subcellularLocation>
        <location evidence="1">Membrane</location>
        <topology evidence="1">Multi-pass membrane protein</topology>
    </subcellularLocation>
</comment>
<keyword evidence="10" id="KW-1185">Reference proteome</keyword>
<dbReference type="EMBL" id="OU963865">
    <property type="protein sequence ID" value="CAH0770249.1"/>
    <property type="molecule type" value="Genomic_DNA"/>
</dbReference>
<evidence type="ECO:0000313" key="10">
    <source>
        <dbReference type="Proteomes" id="UP001152759"/>
    </source>
</evidence>
<keyword evidence="3 7" id="KW-0812">Transmembrane</keyword>
<feature type="transmembrane region" description="Helical" evidence="7">
    <location>
        <begin position="174"/>
        <end position="191"/>
    </location>
</feature>
<protein>
    <recommendedName>
        <fullName evidence="11">Transmembrane protein 161B</fullName>
    </recommendedName>
</protein>
<dbReference type="KEGG" id="btab:109033500"/>
<proteinExistence type="inferred from homology"/>
<comment type="similarity">
    <text evidence="2">Belongs to the TMEM161 family.</text>
</comment>
<feature type="transmembrane region" description="Helical" evidence="7">
    <location>
        <begin position="371"/>
        <end position="394"/>
    </location>
</feature>
<dbReference type="Proteomes" id="UP001152759">
    <property type="component" value="Chromosome 4"/>
</dbReference>
<evidence type="ECO:0000313" key="9">
    <source>
        <dbReference type="EMBL" id="CAH0770249.1"/>
    </source>
</evidence>
<feature type="signal peptide" evidence="8">
    <location>
        <begin position="1"/>
        <end position="20"/>
    </location>
</feature>
<evidence type="ECO:0000256" key="3">
    <source>
        <dbReference type="ARBA" id="ARBA00022692"/>
    </source>
</evidence>
<evidence type="ECO:0000256" key="7">
    <source>
        <dbReference type="SAM" id="Phobius"/>
    </source>
</evidence>
<evidence type="ECO:0008006" key="11">
    <source>
        <dbReference type="Google" id="ProtNLM"/>
    </source>
</evidence>
<dbReference type="GO" id="GO:0016020">
    <property type="term" value="C:membrane"/>
    <property type="evidence" value="ECO:0007669"/>
    <property type="project" value="UniProtKB-SubCell"/>
</dbReference>
<feature type="transmembrane region" description="Helical" evidence="7">
    <location>
        <begin position="269"/>
        <end position="289"/>
    </location>
</feature>